<evidence type="ECO:0000256" key="1">
    <source>
        <dbReference type="SAM" id="SignalP"/>
    </source>
</evidence>
<keyword evidence="1" id="KW-0732">Signal</keyword>
<dbReference type="GeneID" id="59339248"/>
<dbReference type="RefSeq" id="XP_037153343.1">
    <property type="nucleotide sequence ID" value="XM_037301709.1"/>
</dbReference>
<reference evidence="2 3" key="1">
    <citation type="journal article" date="2020" name="Genomics">
        <title>Complete, high-quality genomes from long-read metagenomic sequencing of two wolf lichen thalli reveals enigmatic genome architecture.</title>
        <authorList>
            <person name="McKenzie S.K."/>
            <person name="Walston R.F."/>
            <person name="Allen J.L."/>
        </authorList>
    </citation>
    <scope>NUCLEOTIDE SEQUENCE [LARGE SCALE GENOMIC DNA]</scope>
    <source>
        <strain evidence="2">WasteWater1</strain>
    </source>
</reference>
<feature type="signal peptide" evidence="1">
    <location>
        <begin position="1"/>
        <end position="21"/>
    </location>
</feature>
<proteinExistence type="predicted"/>
<dbReference type="EMBL" id="JACCJB010000009">
    <property type="protein sequence ID" value="KAF6224283.1"/>
    <property type="molecule type" value="Genomic_DNA"/>
</dbReference>
<protein>
    <submittedName>
        <fullName evidence="2">Uncharacterized protein</fullName>
    </submittedName>
</protein>
<dbReference type="AlphaFoldDB" id="A0A8H6FDX0"/>
<comment type="caution">
    <text evidence="2">The sequence shown here is derived from an EMBL/GenBank/DDBJ whole genome shotgun (WGS) entry which is preliminary data.</text>
</comment>
<sequence>MFQSSLLLLFAPFTIYTLAQAAICTTAPGLLPTVSDCTDLLEAISWLSRMPGENNMKAWGRRLPTTLDTQKVPKVYWISGRGPTTCAVHVDVDSYDLWAVDDFRLADVASAGEEVVAQCLSAKSKVGLAYPAGADGLVHAKRFALPGTVEALQAATVDPAMLILLGFHPLSNVTANMLRVD</sequence>
<organism evidence="2 3">
    <name type="scientific">Letharia lupina</name>
    <dbReference type="NCBI Taxonomy" id="560253"/>
    <lineage>
        <taxon>Eukaryota</taxon>
        <taxon>Fungi</taxon>
        <taxon>Dikarya</taxon>
        <taxon>Ascomycota</taxon>
        <taxon>Pezizomycotina</taxon>
        <taxon>Lecanoromycetes</taxon>
        <taxon>OSLEUM clade</taxon>
        <taxon>Lecanoromycetidae</taxon>
        <taxon>Lecanorales</taxon>
        <taxon>Lecanorineae</taxon>
        <taxon>Parmeliaceae</taxon>
        <taxon>Letharia</taxon>
    </lineage>
</organism>
<accession>A0A8H6FDX0</accession>
<name>A0A8H6FDX0_9LECA</name>
<evidence type="ECO:0000313" key="2">
    <source>
        <dbReference type="EMBL" id="KAF6224283.1"/>
    </source>
</evidence>
<feature type="chain" id="PRO_5034593106" evidence="1">
    <location>
        <begin position="22"/>
        <end position="181"/>
    </location>
</feature>
<gene>
    <name evidence="2" type="ORF">HO133_010858</name>
</gene>
<evidence type="ECO:0000313" key="3">
    <source>
        <dbReference type="Proteomes" id="UP000593566"/>
    </source>
</evidence>
<dbReference type="Proteomes" id="UP000593566">
    <property type="component" value="Unassembled WGS sequence"/>
</dbReference>
<keyword evidence="3" id="KW-1185">Reference proteome</keyword>